<dbReference type="EMBL" id="JAIHOM010000123">
    <property type="protein sequence ID" value="MCW6038290.1"/>
    <property type="molecule type" value="Genomic_DNA"/>
</dbReference>
<keyword evidence="13" id="KW-1185">Reference proteome</keyword>
<dbReference type="InterPro" id="IPR027417">
    <property type="entry name" value="P-loop_NTPase"/>
</dbReference>
<accession>A0ABT3LBE3</accession>
<keyword evidence="7 10" id="KW-0067">ATP-binding</keyword>
<dbReference type="GO" id="GO:0051301">
    <property type="term" value="P:cell division"/>
    <property type="evidence" value="ECO:0007669"/>
    <property type="project" value="UniProtKB-KW"/>
</dbReference>
<keyword evidence="3" id="KW-0813">Transport</keyword>
<keyword evidence="4 10" id="KW-1003">Cell membrane</keyword>
<evidence type="ECO:0000256" key="3">
    <source>
        <dbReference type="ARBA" id="ARBA00022448"/>
    </source>
</evidence>
<dbReference type="Proteomes" id="UP001526426">
    <property type="component" value="Unassembled WGS sequence"/>
</dbReference>
<comment type="similarity">
    <text evidence="1 10">Belongs to the ABC transporter superfamily.</text>
</comment>
<dbReference type="PANTHER" id="PTHR24220">
    <property type="entry name" value="IMPORT ATP-BINDING PROTEIN"/>
    <property type="match status" value="1"/>
</dbReference>
<feature type="domain" description="ABC transporter" evidence="11">
    <location>
        <begin position="39"/>
        <end position="257"/>
    </location>
</feature>
<evidence type="ECO:0000256" key="10">
    <source>
        <dbReference type="RuleBase" id="RU365094"/>
    </source>
</evidence>
<protein>
    <recommendedName>
        <fullName evidence="2 10">Cell division ATP-binding protein FtsE</fullName>
    </recommendedName>
</protein>
<dbReference type="PANTHER" id="PTHR24220:SF470">
    <property type="entry name" value="CELL DIVISION ATP-BINDING PROTEIN FTSE"/>
    <property type="match status" value="1"/>
</dbReference>
<gene>
    <name evidence="10 12" type="primary">ftsE</name>
    <name evidence="12" type="ORF">K4A83_18710</name>
</gene>
<evidence type="ECO:0000256" key="5">
    <source>
        <dbReference type="ARBA" id="ARBA00022618"/>
    </source>
</evidence>
<dbReference type="NCBIfam" id="TIGR02673">
    <property type="entry name" value="FtsE"/>
    <property type="match status" value="1"/>
</dbReference>
<evidence type="ECO:0000313" key="13">
    <source>
        <dbReference type="Proteomes" id="UP001526426"/>
    </source>
</evidence>
<reference evidence="12 13" key="1">
    <citation type="submission" date="2021-08" db="EMBL/GenBank/DDBJ databases">
        <title>Draft genome sequence of Spirulina subsalsa with high tolerance to salinity and hype-accumulation of phycocyanin.</title>
        <authorList>
            <person name="Pei H."/>
            <person name="Jiang L."/>
        </authorList>
    </citation>
    <scope>NUCLEOTIDE SEQUENCE [LARGE SCALE GENOMIC DNA]</scope>
    <source>
        <strain evidence="12 13">FACHB-351</strain>
    </source>
</reference>
<evidence type="ECO:0000256" key="2">
    <source>
        <dbReference type="ARBA" id="ARBA00020019"/>
    </source>
</evidence>
<keyword evidence="6 10" id="KW-0547">Nucleotide-binding</keyword>
<dbReference type="InterPro" id="IPR003439">
    <property type="entry name" value="ABC_transporter-like_ATP-bd"/>
</dbReference>
<evidence type="ECO:0000259" key="11">
    <source>
        <dbReference type="PROSITE" id="PS50893"/>
    </source>
</evidence>
<evidence type="ECO:0000256" key="8">
    <source>
        <dbReference type="ARBA" id="ARBA00023136"/>
    </source>
</evidence>
<sequence>MKTSRRRIVINPQTRSIPLENVAPTRPFRQAPPPKEIIIRLQDVSKIYPDGSRCLIGANLNLKRGDFIFITGTSGTGKSTLLKLLYGEETPSSGQIYVNGSEVHELKGDHLAKFRRRIGVVFQDYKLIPNRTVAENVAFVLQAQGRRQQEIERRLLPTLKMVGLAHKADAFPDQLSGGEQQRVSIARAIVGTPPLVLADEPTGNLDLENATQILRTLENLNTYGATIIVTTHDHHLAGLSGKPIVELRQGQLYWQKR</sequence>
<dbReference type="Pfam" id="PF00005">
    <property type="entry name" value="ABC_tran"/>
    <property type="match status" value="1"/>
</dbReference>
<dbReference type="RefSeq" id="WP_265266194.1">
    <property type="nucleotide sequence ID" value="NZ_JAIHOM010000123.1"/>
</dbReference>
<dbReference type="PROSITE" id="PS00211">
    <property type="entry name" value="ABC_TRANSPORTER_1"/>
    <property type="match status" value="1"/>
</dbReference>
<proteinExistence type="inferred from homology"/>
<dbReference type="Gene3D" id="3.40.50.300">
    <property type="entry name" value="P-loop containing nucleotide triphosphate hydrolases"/>
    <property type="match status" value="1"/>
</dbReference>
<comment type="subcellular location">
    <subcellularLocation>
        <location evidence="10">Cell membrane</location>
        <topology evidence="10">Peripheral membrane protein</topology>
        <orientation evidence="10">Cytoplasmic side</orientation>
    </subcellularLocation>
</comment>
<evidence type="ECO:0000256" key="4">
    <source>
        <dbReference type="ARBA" id="ARBA00022475"/>
    </source>
</evidence>
<name>A0ABT3LBE3_9CYAN</name>
<keyword evidence="8 10" id="KW-0472">Membrane</keyword>
<comment type="function">
    <text evidence="10">Part of the ABC transporter FtsEX involved in cellular division.</text>
</comment>
<dbReference type="PROSITE" id="PS50893">
    <property type="entry name" value="ABC_TRANSPORTER_2"/>
    <property type="match status" value="1"/>
</dbReference>
<comment type="subunit">
    <text evidence="10">Homodimer. Forms a membrane-associated complex with FtsX.</text>
</comment>
<dbReference type="GO" id="GO:0005524">
    <property type="term" value="F:ATP binding"/>
    <property type="evidence" value="ECO:0007669"/>
    <property type="project" value="UniProtKB-KW"/>
</dbReference>
<evidence type="ECO:0000256" key="9">
    <source>
        <dbReference type="ARBA" id="ARBA00023306"/>
    </source>
</evidence>
<dbReference type="InterPro" id="IPR003593">
    <property type="entry name" value="AAA+_ATPase"/>
</dbReference>
<dbReference type="InterPro" id="IPR017911">
    <property type="entry name" value="MacB-like_ATP-bd"/>
</dbReference>
<comment type="caution">
    <text evidence="12">The sequence shown here is derived from an EMBL/GenBank/DDBJ whole genome shotgun (WGS) entry which is preliminary data.</text>
</comment>
<keyword evidence="5 10" id="KW-0132">Cell division</keyword>
<evidence type="ECO:0000256" key="6">
    <source>
        <dbReference type="ARBA" id="ARBA00022741"/>
    </source>
</evidence>
<evidence type="ECO:0000256" key="1">
    <source>
        <dbReference type="ARBA" id="ARBA00005417"/>
    </source>
</evidence>
<dbReference type="InterPro" id="IPR015854">
    <property type="entry name" value="ABC_transpr_LolD-like"/>
</dbReference>
<dbReference type="InterPro" id="IPR005286">
    <property type="entry name" value="Cell_div_FtsE"/>
</dbReference>
<dbReference type="InterPro" id="IPR017871">
    <property type="entry name" value="ABC_transporter-like_CS"/>
</dbReference>
<evidence type="ECO:0000256" key="7">
    <source>
        <dbReference type="ARBA" id="ARBA00022840"/>
    </source>
</evidence>
<dbReference type="SUPFAM" id="SSF52540">
    <property type="entry name" value="P-loop containing nucleoside triphosphate hydrolases"/>
    <property type="match status" value="1"/>
</dbReference>
<evidence type="ECO:0000313" key="12">
    <source>
        <dbReference type="EMBL" id="MCW6038290.1"/>
    </source>
</evidence>
<dbReference type="CDD" id="cd03255">
    <property type="entry name" value="ABC_MJ0796_LolCDE_FtsE"/>
    <property type="match status" value="1"/>
</dbReference>
<organism evidence="12 13">
    <name type="scientific">Spirulina subsalsa FACHB-351</name>
    <dbReference type="NCBI Taxonomy" id="234711"/>
    <lineage>
        <taxon>Bacteria</taxon>
        <taxon>Bacillati</taxon>
        <taxon>Cyanobacteriota</taxon>
        <taxon>Cyanophyceae</taxon>
        <taxon>Spirulinales</taxon>
        <taxon>Spirulinaceae</taxon>
        <taxon>Spirulina</taxon>
    </lineage>
</organism>
<dbReference type="SMART" id="SM00382">
    <property type="entry name" value="AAA"/>
    <property type="match status" value="1"/>
</dbReference>
<keyword evidence="9 10" id="KW-0131">Cell cycle</keyword>